<evidence type="ECO:0000256" key="6">
    <source>
        <dbReference type="SAM" id="Phobius"/>
    </source>
</evidence>
<feature type="transmembrane region" description="Helical" evidence="6">
    <location>
        <begin position="57"/>
        <end position="85"/>
    </location>
</feature>
<dbReference type="EMBL" id="CP002868">
    <property type="protein sequence ID" value="AEJ19506.1"/>
    <property type="molecule type" value="Genomic_DNA"/>
</dbReference>
<evidence type="ECO:0000256" key="2">
    <source>
        <dbReference type="ARBA" id="ARBA00022475"/>
    </source>
</evidence>
<feature type="transmembrane region" description="Helical" evidence="6">
    <location>
        <begin position="106"/>
        <end position="125"/>
    </location>
</feature>
<protein>
    <submittedName>
        <fullName evidence="7">Permease YjgP/YjgQ family protein</fullName>
    </submittedName>
</protein>
<reference evidence="8" key="1">
    <citation type="journal article" date="2013" name="Stand. Genomic Sci.">
        <title>Genome sequence of the thermophilic fresh-water bacterium Spirochaeta caldaria type strain (H1(T)), reclassification of Spirochaeta caldaria, Spirochaeta stenostrepta, and Spirochaeta zuelzerae in the genus Treponema as Treponema caldaria comb. nov., Treponema stenostrepta comb. nov., and Treponema zuelzerae comb. nov., and emendation of the genus Treponema.</title>
        <authorList>
            <person name="Abt B."/>
            <person name="Goker M."/>
            <person name="Scheuner C."/>
            <person name="Han C."/>
            <person name="Lu M."/>
            <person name="Misra M."/>
            <person name="Lapidus A."/>
            <person name="Nolan M."/>
            <person name="Lucas S."/>
            <person name="Hammon N."/>
            <person name="Deshpande S."/>
            <person name="Cheng J.F."/>
            <person name="Tapia R."/>
            <person name="Goodwin L.A."/>
            <person name="Pitluck S."/>
            <person name="Liolios K."/>
            <person name="Pagani I."/>
            <person name="Ivanova N."/>
            <person name="Mavromatis K."/>
            <person name="Mikhailova N."/>
            <person name="Huntemann M."/>
            <person name="Pati A."/>
            <person name="Chen A."/>
            <person name="Palaniappan K."/>
            <person name="Land M."/>
            <person name="Hauser L."/>
            <person name="Jeffries C.D."/>
            <person name="Rohde M."/>
            <person name="Spring S."/>
            <person name="Gronow S."/>
            <person name="Detter J.C."/>
            <person name="Bristow J."/>
            <person name="Eisen J.A."/>
            <person name="Markowitz V."/>
            <person name="Hugenholtz P."/>
            <person name="Kyrpides N.C."/>
            <person name="Woyke T."/>
            <person name="Klenk H.P."/>
        </authorList>
    </citation>
    <scope>NUCLEOTIDE SEQUENCE</scope>
    <source>
        <strain evidence="8">ATCC 51460 / DSM 7334 / H1</strain>
    </source>
</reference>
<comment type="subcellular location">
    <subcellularLocation>
        <location evidence="1">Cell membrane</location>
        <topology evidence="1">Multi-pass membrane protein</topology>
    </subcellularLocation>
</comment>
<dbReference type="eggNOG" id="COG0795">
    <property type="taxonomic scope" value="Bacteria"/>
</dbReference>
<feature type="transmembrane region" description="Helical" evidence="6">
    <location>
        <begin position="370"/>
        <end position="389"/>
    </location>
</feature>
<dbReference type="RefSeq" id="WP_013968816.1">
    <property type="nucleotide sequence ID" value="NC_015732.1"/>
</dbReference>
<evidence type="ECO:0000256" key="1">
    <source>
        <dbReference type="ARBA" id="ARBA00004651"/>
    </source>
</evidence>
<keyword evidence="5 6" id="KW-0472">Membrane</keyword>
<evidence type="ECO:0000256" key="5">
    <source>
        <dbReference type="ARBA" id="ARBA00023136"/>
    </source>
</evidence>
<dbReference type="GO" id="GO:0043190">
    <property type="term" value="C:ATP-binding cassette (ABC) transporter complex"/>
    <property type="evidence" value="ECO:0007669"/>
    <property type="project" value="TreeGrafter"/>
</dbReference>
<name>F8F3D0_GRAC1</name>
<evidence type="ECO:0000256" key="3">
    <source>
        <dbReference type="ARBA" id="ARBA00022692"/>
    </source>
</evidence>
<organism evidence="7 8">
    <name type="scientific">Gracilinema caldarium (strain ATCC 51460 / DSM 7334 / H1)</name>
    <name type="common">Treponema caldarium</name>
    <dbReference type="NCBI Taxonomy" id="744872"/>
    <lineage>
        <taxon>Bacteria</taxon>
        <taxon>Pseudomonadati</taxon>
        <taxon>Spirochaetota</taxon>
        <taxon>Spirochaetia</taxon>
        <taxon>Spirochaetales</taxon>
        <taxon>Breznakiellaceae</taxon>
        <taxon>Gracilinema</taxon>
    </lineage>
</organism>
<gene>
    <name evidence="7" type="ordered locus">Spica_1360</name>
</gene>
<dbReference type="KEGG" id="scd:Spica_1360"/>
<dbReference type="PANTHER" id="PTHR33529">
    <property type="entry name" value="SLR0882 PROTEIN-RELATED"/>
    <property type="match status" value="1"/>
</dbReference>
<feature type="transmembrane region" description="Helical" evidence="6">
    <location>
        <begin position="12"/>
        <end position="37"/>
    </location>
</feature>
<feature type="transmembrane region" description="Helical" evidence="6">
    <location>
        <begin position="343"/>
        <end position="363"/>
    </location>
</feature>
<dbReference type="InterPro" id="IPR005495">
    <property type="entry name" value="LptG/LptF_permease"/>
</dbReference>
<sequence>MTNNDRGLSITLFRYIFTEAAFSFLVAFLFFFFIFFINQLLLMAEEILSKRVPFNQVMLLLLYSLPAIVAMAAPFAALVGILMAIGRLSSDNEVLVLLASGFSYKALYLPVIVLGLGISLLSFIANDILLPIGTLEFGKLYRKILIASPALELESNTVKRFKDTMIITGEASGKNIDHVIIVDRTSDGERRIIIAKYAELRINQIYGNFTINLYNSFMQTFKDSNPMDYDYVRSKLLQYSISQNSLSQVFGSLGPREMSSADVWKEIKKKQNIINNKIENKQMSLFEIVLSMENILRQGDIEQPNRDKLYQKASLFNKEVNSLKDIIEDRNLKLYKLEFYKKFSIPFGALSFVFLAIPLGLFARKSGQTVGFGFGLLIAVVYWALLIGGQTLGSRLGYSPFWAMWLPNIMAIVIGTLLGLERIRQ</sequence>
<dbReference type="HOGENOM" id="CLU_028799_3_0_12"/>
<dbReference type="OrthoDB" id="356563at2"/>
<evidence type="ECO:0000256" key="4">
    <source>
        <dbReference type="ARBA" id="ARBA00022989"/>
    </source>
</evidence>
<dbReference type="Pfam" id="PF03739">
    <property type="entry name" value="LptF_LptG"/>
    <property type="match status" value="1"/>
</dbReference>
<dbReference type="Proteomes" id="UP000000503">
    <property type="component" value="Chromosome"/>
</dbReference>
<keyword evidence="3 6" id="KW-0812">Transmembrane</keyword>
<keyword evidence="2" id="KW-1003">Cell membrane</keyword>
<keyword evidence="4 6" id="KW-1133">Transmembrane helix</keyword>
<accession>F8F3D0</accession>
<dbReference type="GO" id="GO:0015920">
    <property type="term" value="P:lipopolysaccharide transport"/>
    <property type="evidence" value="ECO:0007669"/>
    <property type="project" value="TreeGrafter"/>
</dbReference>
<proteinExistence type="predicted"/>
<dbReference type="STRING" id="744872.Spica_1360"/>
<dbReference type="AlphaFoldDB" id="F8F3D0"/>
<keyword evidence="8" id="KW-1185">Reference proteome</keyword>
<evidence type="ECO:0000313" key="7">
    <source>
        <dbReference type="EMBL" id="AEJ19506.1"/>
    </source>
</evidence>
<evidence type="ECO:0000313" key="8">
    <source>
        <dbReference type="Proteomes" id="UP000000503"/>
    </source>
</evidence>
<dbReference type="PANTHER" id="PTHR33529:SF6">
    <property type="entry name" value="YJGP_YJGQ FAMILY PERMEASE"/>
    <property type="match status" value="1"/>
</dbReference>
<feature type="transmembrane region" description="Helical" evidence="6">
    <location>
        <begin position="401"/>
        <end position="420"/>
    </location>
</feature>